<dbReference type="Pfam" id="PF07501">
    <property type="entry name" value="G5"/>
    <property type="match status" value="1"/>
</dbReference>
<gene>
    <name evidence="5" type="ORF">D9V37_14000</name>
</gene>
<protein>
    <submittedName>
        <fullName evidence="5">Resuscitation-promoting factor</fullName>
    </submittedName>
</protein>
<keyword evidence="6" id="KW-1185">Reference proteome</keyword>
<evidence type="ECO:0000256" key="2">
    <source>
        <dbReference type="ARBA" id="ARBA00022729"/>
    </source>
</evidence>
<dbReference type="InterPro" id="IPR011098">
    <property type="entry name" value="G5_dom"/>
</dbReference>
<evidence type="ECO:0000313" key="6">
    <source>
        <dbReference type="Proteomes" id="UP000281708"/>
    </source>
</evidence>
<feature type="domain" description="G5" evidence="4">
    <location>
        <begin position="216"/>
        <end position="297"/>
    </location>
</feature>
<comment type="similarity">
    <text evidence="1">Belongs to the transglycosylase family. Rpf subfamily.</text>
</comment>
<dbReference type="Proteomes" id="UP000281708">
    <property type="component" value="Unassembled WGS sequence"/>
</dbReference>
<dbReference type="Gene3D" id="2.20.230.10">
    <property type="entry name" value="Resuscitation-promoting factor rpfb"/>
    <property type="match status" value="1"/>
</dbReference>
<keyword evidence="3" id="KW-0378">Hydrolase</keyword>
<dbReference type="Pfam" id="PF06737">
    <property type="entry name" value="Transglycosylas"/>
    <property type="match status" value="1"/>
</dbReference>
<sequence length="376" mass="41056">MPFHATTVRARLARLIHRSARSRPLMISLVLVAVLAVAGTFAGYRQLSREVTVSVDGSTRTVHTTSDTVAGVLREQHIRLHRHDLVVPAVGSKVSDGSEVTVLYGRPIRLDLDGSRRTLWTHARTVQAAVQDLGLRYAGADYSIDRGSIDREGMALQIATPKRMVLKVGSRRATGQTLAVVTVRQLLARVGVTLRDDDSVSPDLDSLVHQGERVVVTRLRTAQVRKPQESVPFRTVTREDPSLPKGEKSIKRAGRPGVRDAVYEVVVRNGRAVSKRLVQQRVVRAPQPQVELIGTKAVPDGSAWDRIAACESGGNWHANTGNGYYGGLQFNLGTWHAYGGSGRPDQHSREEQIAVAERVRDAEGGYGAWPVCGKQA</sequence>
<name>A0A3L8P0F9_9ACTN</name>
<evidence type="ECO:0000256" key="3">
    <source>
        <dbReference type="ARBA" id="ARBA00022801"/>
    </source>
</evidence>
<keyword evidence="2" id="KW-0732">Signal</keyword>
<dbReference type="InterPro" id="IPR010618">
    <property type="entry name" value="RPF"/>
</dbReference>
<proteinExistence type="inferred from homology"/>
<evidence type="ECO:0000259" key="4">
    <source>
        <dbReference type="PROSITE" id="PS51109"/>
    </source>
</evidence>
<dbReference type="Pfam" id="PF03990">
    <property type="entry name" value="DUF348"/>
    <property type="match status" value="3"/>
</dbReference>
<evidence type="ECO:0000313" key="5">
    <source>
        <dbReference type="EMBL" id="RLV48491.1"/>
    </source>
</evidence>
<dbReference type="InterPro" id="IPR023346">
    <property type="entry name" value="Lysozyme-like_dom_sf"/>
</dbReference>
<dbReference type="PROSITE" id="PS51109">
    <property type="entry name" value="G5"/>
    <property type="match status" value="1"/>
</dbReference>
<dbReference type="InterPro" id="IPR007137">
    <property type="entry name" value="DUF348"/>
</dbReference>
<organism evidence="5 6">
    <name type="scientific">Nocardioides mangrovicus</name>
    <dbReference type="NCBI Taxonomy" id="2478913"/>
    <lineage>
        <taxon>Bacteria</taxon>
        <taxon>Bacillati</taxon>
        <taxon>Actinomycetota</taxon>
        <taxon>Actinomycetes</taxon>
        <taxon>Propionibacteriales</taxon>
        <taxon>Nocardioidaceae</taxon>
        <taxon>Nocardioides</taxon>
    </lineage>
</organism>
<dbReference type="EMBL" id="RDBE01000009">
    <property type="protein sequence ID" value="RLV48491.1"/>
    <property type="molecule type" value="Genomic_DNA"/>
</dbReference>
<accession>A0A3L8P0F9</accession>
<dbReference type="SMART" id="SM01208">
    <property type="entry name" value="G5"/>
    <property type="match status" value="1"/>
</dbReference>
<dbReference type="GO" id="GO:0016787">
    <property type="term" value="F:hydrolase activity"/>
    <property type="evidence" value="ECO:0007669"/>
    <property type="project" value="UniProtKB-KW"/>
</dbReference>
<comment type="caution">
    <text evidence="5">The sequence shown here is derived from an EMBL/GenBank/DDBJ whole genome shotgun (WGS) entry which is preliminary data.</text>
</comment>
<dbReference type="SUPFAM" id="SSF53955">
    <property type="entry name" value="Lysozyme-like"/>
    <property type="match status" value="1"/>
</dbReference>
<dbReference type="Gene3D" id="1.10.530.10">
    <property type="match status" value="1"/>
</dbReference>
<evidence type="ECO:0000256" key="1">
    <source>
        <dbReference type="ARBA" id="ARBA00010830"/>
    </source>
</evidence>
<reference evidence="5 6" key="1">
    <citation type="submission" date="2018-10" db="EMBL/GenBank/DDBJ databases">
        <title>Marmoricola sp. 4Q3S-7 whole genome shotgun sequence.</title>
        <authorList>
            <person name="Li F."/>
        </authorList>
    </citation>
    <scope>NUCLEOTIDE SEQUENCE [LARGE SCALE GENOMIC DNA]</scope>
    <source>
        <strain evidence="5 6">4Q3S-7</strain>
    </source>
</reference>
<dbReference type="AlphaFoldDB" id="A0A3L8P0F9"/>
<dbReference type="CDD" id="cd13925">
    <property type="entry name" value="RPF"/>
    <property type="match status" value="1"/>
</dbReference>